<evidence type="ECO:0000313" key="11">
    <source>
        <dbReference type="Proteomes" id="UP001238540"/>
    </source>
</evidence>
<dbReference type="InterPro" id="IPR008979">
    <property type="entry name" value="Galactose-bd-like_sf"/>
</dbReference>
<evidence type="ECO:0000256" key="5">
    <source>
        <dbReference type="ARBA" id="ARBA00022801"/>
    </source>
</evidence>
<evidence type="ECO:0000256" key="2">
    <source>
        <dbReference type="ARBA" id="ARBA00022512"/>
    </source>
</evidence>
<evidence type="ECO:0000256" key="8">
    <source>
        <dbReference type="SAM" id="SignalP"/>
    </source>
</evidence>
<gene>
    <name evidence="10" type="ORF">QWZ16_13820</name>
</gene>
<evidence type="ECO:0000256" key="7">
    <source>
        <dbReference type="PROSITE-ProRule" id="PRU01240"/>
    </source>
</evidence>
<dbReference type="InterPro" id="IPR036852">
    <property type="entry name" value="Peptidase_S8/S53_dom_sf"/>
</dbReference>
<protein>
    <submittedName>
        <fullName evidence="10">S8 family serine peptidase</fullName>
    </submittedName>
</protein>
<dbReference type="InterPro" id="IPR037045">
    <property type="entry name" value="S8pro/Inhibitor_I9_sf"/>
</dbReference>
<dbReference type="PANTHER" id="PTHR43806:SF11">
    <property type="entry name" value="CEREVISIN-RELATED"/>
    <property type="match status" value="1"/>
</dbReference>
<dbReference type="InterPro" id="IPR000209">
    <property type="entry name" value="Peptidase_S8/S53_dom"/>
</dbReference>
<dbReference type="RefSeq" id="WP_170882199.1">
    <property type="nucleotide sequence ID" value="NZ_JABEYA020000001.1"/>
</dbReference>
<feature type="signal peptide" evidence="8">
    <location>
        <begin position="1"/>
        <end position="29"/>
    </location>
</feature>
<feature type="active site" description="Charge relay system" evidence="7">
    <location>
        <position position="185"/>
    </location>
</feature>
<dbReference type="Gene3D" id="2.60.120.260">
    <property type="entry name" value="Galactose-binding domain-like"/>
    <property type="match status" value="1"/>
</dbReference>
<dbReference type="InterPro" id="IPR034202">
    <property type="entry name" value="Subtilisin_Carlsberg-like"/>
</dbReference>
<keyword evidence="6 7" id="KW-0720">Serine protease</keyword>
<evidence type="ECO:0000256" key="6">
    <source>
        <dbReference type="ARBA" id="ARBA00022825"/>
    </source>
</evidence>
<dbReference type="CDD" id="cd04817">
    <property type="entry name" value="PA_VapT_like"/>
    <property type="match status" value="1"/>
</dbReference>
<name>A0ABT8BVR5_9VIBR</name>
<dbReference type="CDD" id="cd07477">
    <property type="entry name" value="Peptidases_S8_Subtilisin_subset"/>
    <property type="match status" value="1"/>
</dbReference>
<feature type="domain" description="P/Homo B" evidence="9">
    <location>
        <begin position="663"/>
        <end position="780"/>
    </location>
</feature>
<evidence type="ECO:0000256" key="1">
    <source>
        <dbReference type="ARBA" id="ARBA00011073"/>
    </source>
</evidence>
<sequence length="780" mass="81859">MHNIINKTKGIFALSSIAVAMINVTSVHATSAMAINEADLPTKYIVKFKPQTPAPFSMSRSLVSPVKTSEAVLDQVKARNVEKLDNQSLYSVEVDSEKLSTLRASSQVEYVEIDPPRYLLSETTPWGFNTVNAQVLSDANAGNRTVCIIDSGYDISHNDLSGNRVSGTNDSGTGSWSAPGNNNAHGTHVAGTIAAIANSQGVKGVMPNQNVNLHIVKVFNESGWGYSSSLVKAIQTCADNGANVVNMSLGGSQSSRTEQNALQSLYDQGVLLIAAAGNDGNTAHSYPASYDAVMSVAAVDNNNQHAAFSQATSQVDIAAPGVAVLSTVTVGEGILSDITVNGASSFERGVVPHNRKVLELGDYISAPIAGAVSAPIATCDISSGSYNCGDMANKICLTERLENQATGFRPEINAVKACYNAGAKAAIVYSNQSLQGLQSPFVLDDNDRYHMVSVSIDRDFGLELADKAGQTVTVSTTKGKDYQYYNGTSMATPHVTGVAGLVWSYHPNCSAQQIRKALVATATDIDVAGRDNRTGHGMINAEAAKSYLDAGCNGNVNPVLDNGVAKTSLFGDSKSSMIYTFDVPAEATQASFTLSGGNGDADLYVRLNGEPSESINDCHSETSTNNESCTVNVTSSGTYQVLVFGFTAYSGASLVATHNGANSGEMPTTYTSTEKVAIPDNQPTGAISELAVIRSGDAGMVNVTLNINHTYIGDLLVTLTSPSGENFVLHGNTGGTEDNINQTYQADFTGVESKGTWTLSAVDSGFRDSGSLTGWALAFK</sequence>
<keyword evidence="2" id="KW-0964">Secreted</keyword>
<dbReference type="InterPro" id="IPR007280">
    <property type="entry name" value="Peptidase_C_arc/bac"/>
</dbReference>
<comment type="caution">
    <text evidence="10">The sequence shown here is derived from an EMBL/GenBank/DDBJ whole genome shotgun (WGS) entry which is preliminary data.</text>
</comment>
<feature type="chain" id="PRO_5046942121" evidence="8">
    <location>
        <begin position="30"/>
        <end position="780"/>
    </location>
</feature>
<dbReference type="InterPro" id="IPR002884">
    <property type="entry name" value="P_dom"/>
</dbReference>
<proteinExistence type="inferred from homology"/>
<dbReference type="Gene3D" id="3.40.50.200">
    <property type="entry name" value="Peptidase S8/S53 domain"/>
    <property type="match status" value="1"/>
</dbReference>
<keyword evidence="11" id="KW-1185">Reference proteome</keyword>
<dbReference type="PROSITE" id="PS51892">
    <property type="entry name" value="SUBTILASE"/>
    <property type="match status" value="1"/>
</dbReference>
<dbReference type="InterPro" id="IPR015500">
    <property type="entry name" value="Peptidase_S8_subtilisin-rel"/>
</dbReference>
<reference evidence="11" key="1">
    <citation type="journal article" date="2019" name="Int. J. Syst. Evol. Microbiol.">
        <title>The Global Catalogue of Microorganisms (GCM) 10K type strain sequencing project: providing services to taxonomists for standard genome sequencing and annotation.</title>
        <authorList>
            <consortium name="The Broad Institute Genomics Platform"/>
            <consortium name="The Broad Institute Genome Sequencing Center for Infectious Disease"/>
            <person name="Wu L."/>
            <person name="Ma J."/>
        </authorList>
    </citation>
    <scope>NUCLEOTIDE SEQUENCE [LARGE SCALE GENOMIC DNA]</scope>
    <source>
        <strain evidence="11">CECT 7398</strain>
    </source>
</reference>
<keyword evidence="3 7" id="KW-0645">Protease</keyword>
<keyword evidence="4" id="KW-0479">Metal-binding</keyword>
<dbReference type="PROSITE" id="PS00137">
    <property type="entry name" value="SUBTILASE_HIS"/>
    <property type="match status" value="1"/>
</dbReference>
<dbReference type="PRINTS" id="PR00723">
    <property type="entry name" value="SUBTILISIN"/>
</dbReference>
<dbReference type="EMBL" id="JAUFQC010000001">
    <property type="protein sequence ID" value="MDN3610779.1"/>
    <property type="molecule type" value="Genomic_DNA"/>
</dbReference>
<evidence type="ECO:0000256" key="3">
    <source>
        <dbReference type="ARBA" id="ARBA00022670"/>
    </source>
</evidence>
<dbReference type="PROSITE" id="PS00138">
    <property type="entry name" value="SUBTILASE_SER"/>
    <property type="match status" value="1"/>
</dbReference>
<dbReference type="SUPFAM" id="SSF52743">
    <property type="entry name" value="Subtilisin-like"/>
    <property type="match status" value="1"/>
</dbReference>
<dbReference type="Pfam" id="PF01483">
    <property type="entry name" value="P_proprotein"/>
    <property type="match status" value="1"/>
</dbReference>
<dbReference type="Gene3D" id="2.60.120.380">
    <property type="match status" value="1"/>
</dbReference>
<dbReference type="Pfam" id="PF02225">
    <property type="entry name" value="PA"/>
    <property type="match status" value="1"/>
</dbReference>
<keyword evidence="5 7" id="KW-0378">Hydrolase</keyword>
<evidence type="ECO:0000313" key="10">
    <source>
        <dbReference type="EMBL" id="MDN3610779.1"/>
    </source>
</evidence>
<dbReference type="Gene3D" id="3.50.30.30">
    <property type="match status" value="1"/>
</dbReference>
<dbReference type="InterPro" id="IPR003137">
    <property type="entry name" value="PA_domain"/>
</dbReference>
<dbReference type="InterPro" id="IPR023828">
    <property type="entry name" value="Peptidase_S8_Ser-AS"/>
</dbReference>
<dbReference type="InterPro" id="IPR050131">
    <property type="entry name" value="Peptidase_S8_subtilisin-like"/>
</dbReference>
<keyword evidence="2" id="KW-0134">Cell wall</keyword>
<feature type="active site" description="Charge relay system" evidence="7">
    <location>
        <position position="150"/>
    </location>
</feature>
<comment type="similarity">
    <text evidence="1 7">Belongs to the peptidase S8 family.</text>
</comment>
<dbReference type="PROSITE" id="PS51829">
    <property type="entry name" value="P_HOMO_B"/>
    <property type="match status" value="1"/>
</dbReference>
<dbReference type="Pfam" id="PF04151">
    <property type="entry name" value="PPC"/>
    <property type="match status" value="1"/>
</dbReference>
<dbReference type="PANTHER" id="PTHR43806">
    <property type="entry name" value="PEPTIDASE S8"/>
    <property type="match status" value="1"/>
</dbReference>
<organism evidence="10 11">
    <name type="scientific">Vibrio ostreicida</name>
    <dbReference type="NCBI Taxonomy" id="526588"/>
    <lineage>
        <taxon>Bacteria</taxon>
        <taxon>Pseudomonadati</taxon>
        <taxon>Pseudomonadota</taxon>
        <taxon>Gammaproteobacteria</taxon>
        <taxon>Vibrionales</taxon>
        <taxon>Vibrionaceae</taxon>
        <taxon>Vibrio</taxon>
    </lineage>
</organism>
<accession>A0ABT8BVR5</accession>
<evidence type="ECO:0000259" key="9">
    <source>
        <dbReference type="PROSITE" id="PS51829"/>
    </source>
</evidence>
<dbReference type="Gene3D" id="3.30.70.80">
    <property type="entry name" value="Peptidase S8 propeptide/proteinase inhibitor I9"/>
    <property type="match status" value="1"/>
</dbReference>
<feature type="active site" description="Charge relay system" evidence="7">
    <location>
        <position position="489"/>
    </location>
</feature>
<dbReference type="Proteomes" id="UP001238540">
    <property type="component" value="Unassembled WGS sequence"/>
</dbReference>
<dbReference type="InterPro" id="IPR022398">
    <property type="entry name" value="Peptidase_S8_His-AS"/>
</dbReference>
<evidence type="ECO:0000256" key="4">
    <source>
        <dbReference type="ARBA" id="ARBA00022723"/>
    </source>
</evidence>
<dbReference type="Pfam" id="PF00082">
    <property type="entry name" value="Peptidase_S8"/>
    <property type="match status" value="2"/>
</dbReference>
<keyword evidence="8" id="KW-0732">Signal</keyword>
<dbReference type="SUPFAM" id="SSF49785">
    <property type="entry name" value="Galactose-binding domain-like"/>
    <property type="match status" value="1"/>
</dbReference>